<gene>
    <name evidence="1" type="ORF">HMPREF1077_00278</name>
</gene>
<dbReference type="AlphaFoldDB" id="K6AIK8"/>
<organism evidence="1 2">
    <name type="scientific">Parabacteroides johnsonii CL02T12C29</name>
    <dbReference type="NCBI Taxonomy" id="999419"/>
    <lineage>
        <taxon>Bacteria</taxon>
        <taxon>Pseudomonadati</taxon>
        <taxon>Bacteroidota</taxon>
        <taxon>Bacteroidia</taxon>
        <taxon>Bacteroidales</taxon>
        <taxon>Tannerellaceae</taxon>
        <taxon>Parabacteroides</taxon>
    </lineage>
</organism>
<evidence type="ECO:0000313" key="2">
    <source>
        <dbReference type="Proteomes" id="UP000001218"/>
    </source>
</evidence>
<protein>
    <submittedName>
        <fullName evidence="1">Uncharacterized protein</fullName>
    </submittedName>
</protein>
<dbReference type="EMBL" id="AGZP01000004">
    <property type="protein sequence ID" value="EKN15573.1"/>
    <property type="molecule type" value="Genomic_DNA"/>
</dbReference>
<evidence type="ECO:0000313" key="1">
    <source>
        <dbReference type="EMBL" id="EKN15573.1"/>
    </source>
</evidence>
<proteinExistence type="predicted"/>
<sequence length="32" mass="4055">MIDVLYYMYYLFYLKKLKDMQLYGRTVWALVL</sequence>
<dbReference type="Proteomes" id="UP000001218">
    <property type="component" value="Unassembled WGS sequence"/>
</dbReference>
<dbReference type="HOGENOM" id="CLU_3390661_0_0_10"/>
<name>K6AIK8_9BACT</name>
<accession>K6AIK8</accession>
<comment type="caution">
    <text evidence="1">The sequence shown here is derived from an EMBL/GenBank/DDBJ whole genome shotgun (WGS) entry which is preliminary data.</text>
</comment>
<reference evidence="1 2" key="1">
    <citation type="submission" date="2012-02" db="EMBL/GenBank/DDBJ databases">
        <title>The Genome Sequence of Parabacteroides johnsonii CL02T12C29.</title>
        <authorList>
            <consortium name="The Broad Institute Genome Sequencing Platform"/>
            <person name="Earl A."/>
            <person name="Ward D."/>
            <person name="Feldgarden M."/>
            <person name="Gevers D."/>
            <person name="Zitomersky N.L."/>
            <person name="Coyne M.J."/>
            <person name="Comstock L.E."/>
            <person name="Young S.K."/>
            <person name="Zeng Q."/>
            <person name="Gargeya S."/>
            <person name="Fitzgerald M."/>
            <person name="Haas B."/>
            <person name="Abouelleil A."/>
            <person name="Alvarado L."/>
            <person name="Arachchi H.M."/>
            <person name="Berlin A."/>
            <person name="Chapman S.B."/>
            <person name="Gearin G."/>
            <person name="Goldberg J."/>
            <person name="Griggs A."/>
            <person name="Gujja S."/>
            <person name="Hansen M."/>
            <person name="Heiman D."/>
            <person name="Howarth C."/>
            <person name="Larimer J."/>
            <person name="Lui A."/>
            <person name="MacDonald P.J.P."/>
            <person name="McCowen C."/>
            <person name="Montmayeur A."/>
            <person name="Murphy C."/>
            <person name="Neiman D."/>
            <person name="Pearson M."/>
            <person name="Priest M."/>
            <person name="Roberts A."/>
            <person name="Saif S."/>
            <person name="Shea T."/>
            <person name="Sisk P."/>
            <person name="Stolte C."/>
            <person name="Sykes S."/>
            <person name="Wortman J."/>
            <person name="Nusbaum C."/>
            <person name="Birren B."/>
        </authorList>
    </citation>
    <scope>NUCLEOTIDE SEQUENCE [LARGE SCALE GENOMIC DNA]</scope>
    <source>
        <strain evidence="1 2">CL02T12C29</strain>
    </source>
</reference>